<evidence type="ECO:0000313" key="4">
    <source>
        <dbReference type="Proteomes" id="UP000184368"/>
    </source>
</evidence>
<evidence type="ECO:0000256" key="1">
    <source>
        <dbReference type="SAM" id="SignalP"/>
    </source>
</evidence>
<reference evidence="3 4" key="1">
    <citation type="submission" date="2016-11" db="EMBL/GenBank/DDBJ databases">
        <authorList>
            <person name="Jaros S."/>
            <person name="Januszkiewicz K."/>
            <person name="Wedrychowicz H."/>
        </authorList>
    </citation>
    <scope>NUCLEOTIDE SEQUENCE [LARGE SCALE GENOMIC DNA]</scope>
    <source>
        <strain evidence="3 4">DSM 26897</strain>
    </source>
</reference>
<dbReference type="Proteomes" id="UP000184368">
    <property type="component" value="Unassembled WGS sequence"/>
</dbReference>
<keyword evidence="1" id="KW-0732">Signal</keyword>
<keyword evidence="4" id="KW-1185">Reference proteome</keyword>
<dbReference type="AlphaFoldDB" id="A0A1M5D6N9"/>
<feature type="signal peptide" evidence="1">
    <location>
        <begin position="1"/>
        <end position="20"/>
    </location>
</feature>
<organism evidence="3 4">
    <name type="scientific">Cnuella takakiae</name>
    <dbReference type="NCBI Taxonomy" id="1302690"/>
    <lineage>
        <taxon>Bacteria</taxon>
        <taxon>Pseudomonadati</taxon>
        <taxon>Bacteroidota</taxon>
        <taxon>Chitinophagia</taxon>
        <taxon>Chitinophagales</taxon>
        <taxon>Chitinophagaceae</taxon>
        <taxon>Cnuella</taxon>
    </lineage>
</organism>
<accession>A0A1M5D6N9</accession>
<evidence type="ECO:0000259" key="2">
    <source>
        <dbReference type="Pfam" id="PF11396"/>
    </source>
</evidence>
<name>A0A1M5D6N9_9BACT</name>
<dbReference type="EMBL" id="FQUO01000010">
    <property type="protein sequence ID" value="SHF62666.1"/>
    <property type="molecule type" value="Genomic_DNA"/>
</dbReference>
<sequence>MKTIKNINWLLGLLACCTLAFTSCTKESSDATNDLSVDAQTIAVANPQTTGISGNNSDDDTVYVLHECKERDEKVAVAEANLSADIKTYLSTNYSGYTFVKAFKIVEQGDDNGNKGHIVIIYYNDKPVALRFNADGSFKKVLEQREKKDVRGKGWHLGGRFQSRSGLMQDTVALADIPVGITTFFRATYGTDTLTRAYKVHQGGYLLLSVNNGVYATAFSATGSFFKRIRLNAREGKAAAIEAAALPAAITNYLTTTYPGYVFNRAYTISANGAIKGYVVVIDANNTRYGLAFDANGNFEAAKVIR</sequence>
<protein>
    <submittedName>
        <fullName evidence="3">Putative beta-lactamase-inhibitor-like, PepSY-like</fullName>
    </submittedName>
</protein>
<feature type="chain" id="PRO_5012974138" evidence="1">
    <location>
        <begin position="21"/>
        <end position="306"/>
    </location>
</feature>
<dbReference type="InterPro" id="IPR021533">
    <property type="entry name" value="PepSY-like"/>
</dbReference>
<evidence type="ECO:0000313" key="3">
    <source>
        <dbReference type="EMBL" id="SHF62666.1"/>
    </source>
</evidence>
<dbReference type="RefSeq" id="WP_073044223.1">
    <property type="nucleotide sequence ID" value="NZ_FQUO01000010.1"/>
</dbReference>
<feature type="domain" description="Putative beta-lactamase-inhibitor-like PepSY-like" evidence="2">
    <location>
        <begin position="235"/>
        <end position="299"/>
    </location>
</feature>
<dbReference type="Pfam" id="PF11396">
    <property type="entry name" value="PepSY_like"/>
    <property type="match status" value="1"/>
</dbReference>
<dbReference type="Gene3D" id="3.40.1420.30">
    <property type="match status" value="1"/>
</dbReference>
<dbReference type="PROSITE" id="PS51257">
    <property type="entry name" value="PROKAR_LIPOPROTEIN"/>
    <property type="match status" value="1"/>
</dbReference>
<dbReference type="SUPFAM" id="SSF160574">
    <property type="entry name" value="BT0923-like"/>
    <property type="match status" value="1"/>
</dbReference>
<gene>
    <name evidence="3" type="ORF">SAMN05444008_11099</name>
</gene>
<dbReference type="STRING" id="1302690.BUE76_20980"/>
<proteinExistence type="predicted"/>
<dbReference type="OrthoDB" id="787491at2"/>